<evidence type="ECO:0008006" key="4">
    <source>
        <dbReference type="Google" id="ProtNLM"/>
    </source>
</evidence>
<keyword evidence="1" id="KW-0732">Signal</keyword>
<accession>A0A3A8KCA8</accession>
<dbReference type="OrthoDB" id="5510920at2"/>
<dbReference type="EMBL" id="RAWE01000015">
    <property type="protein sequence ID" value="RKH05808.1"/>
    <property type="molecule type" value="Genomic_DNA"/>
</dbReference>
<feature type="signal peptide" evidence="1">
    <location>
        <begin position="1"/>
        <end position="25"/>
    </location>
</feature>
<organism evidence="2 3">
    <name type="scientific">Corallococcus carmarthensis</name>
    <dbReference type="NCBI Taxonomy" id="2316728"/>
    <lineage>
        <taxon>Bacteria</taxon>
        <taxon>Pseudomonadati</taxon>
        <taxon>Myxococcota</taxon>
        <taxon>Myxococcia</taxon>
        <taxon>Myxococcales</taxon>
        <taxon>Cystobacterineae</taxon>
        <taxon>Myxococcaceae</taxon>
        <taxon>Corallococcus</taxon>
    </lineage>
</organism>
<reference evidence="3" key="1">
    <citation type="submission" date="2018-09" db="EMBL/GenBank/DDBJ databases">
        <authorList>
            <person name="Livingstone P.G."/>
            <person name="Whitworth D.E."/>
        </authorList>
    </citation>
    <scope>NUCLEOTIDE SEQUENCE [LARGE SCALE GENOMIC DNA]</scope>
    <source>
        <strain evidence="3">CA043D</strain>
    </source>
</reference>
<dbReference type="AlphaFoldDB" id="A0A3A8KCA8"/>
<gene>
    <name evidence="2" type="ORF">D7X32_06865</name>
</gene>
<proteinExistence type="predicted"/>
<comment type="caution">
    <text evidence="2">The sequence shown here is derived from an EMBL/GenBank/DDBJ whole genome shotgun (WGS) entry which is preliminary data.</text>
</comment>
<dbReference type="Proteomes" id="UP000268313">
    <property type="component" value="Unassembled WGS sequence"/>
</dbReference>
<name>A0A3A8KCA8_9BACT</name>
<evidence type="ECO:0000256" key="1">
    <source>
        <dbReference type="SAM" id="SignalP"/>
    </source>
</evidence>
<protein>
    <recommendedName>
        <fullName evidence="4">Lipoprotein</fullName>
    </recommendedName>
</protein>
<evidence type="ECO:0000313" key="2">
    <source>
        <dbReference type="EMBL" id="RKH05808.1"/>
    </source>
</evidence>
<sequence length="130" mass="13168">MKLSLAAMVTLVGLSLLGCGGPALEDTMGPEAEARTVSQFGTCTATCAGGSSVSCTGTTCSSTDNQGVTCDGVFKGCASSCGGLPSCNLYSNQKCTTPNATKACCNPTTQRPDSLLCSGSVTSGYRWLYY</sequence>
<dbReference type="RefSeq" id="WP_120601697.1">
    <property type="nucleotide sequence ID" value="NZ_JABFJX010000037.1"/>
</dbReference>
<evidence type="ECO:0000313" key="3">
    <source>
        <dbReference type="Proteomes" id="UP000268313"/>
    </source>
</evidence>
<feature type="chain" id="PRO_5017391839" description="Lipoprotein" evidence="1">
    <location>
        <begin position="26"/>
        <end position="130"/>
    </location>
</feature>
<dbReference type="PROSITE" id="PS51257">
    <property type="entry name" value="PROKAR_LIPOPROTEIN"/>
    <property type="match status" value="1"/>
</dbReference>
<keyword evidence="3" id="KW-1185">Reference proteome</keyword>